<evidence type="ECO:0000313" key="1">
    <source>
        <dbReference type="EMBL" id="MBC5603970.1"/>
    </source>
</evidence>
<reference evidence="1 2" key="1">
    <citation type="submission" date="2020-08" db="EMBL/GenBank/DDBJ databases">
        <title>Genome public.</title>
        <authorList>
            <person name="Liu C."/>
            <person name="Sun Q."/>
        </authorList>
    </citation>
    <scope>NUCLEOTIDE SEQUENCE [LARGE SCALE GENOMIC DNA]</scope>
    <source>
        <strain evidence="1 2">M27</strain>
    </source>
</reference>
<dbReference type="SUPFAM" id="SSF52540">
    <property type="entry name" value="P-loop containing nucleoside triphosphate hydrolases"/>
    <property type="match status" value="1"/>
</dbReference>
<proteinExistence type="predicted"/>
<dbReference type="InterPro" id="IPR027417">
    <property type="entry name" value="P-loop_NTPase"/>
</dbReference>
<gene>
    <name evidence="1" type="ORF">H8S67_04700</name>
</gene>
<evidence type="ECO:0000313" key="2">
    <source>
        <dbReference type="Proteomes" id="UP000600600"/>
    </source>
</evidence>
<protein>
    <submittedName>
        <fullName evidence="1">AAA family ATPase</fullName>
    </submittedName>
</protein>
<organism evidence="1 2">
    <name type="scientific">Bacteroides difficilis</name>
    <dbReference type="NCBI Taxonomy" id="2763021"/>
    <lineage>
        <taxon>Bacteria</taxon>
        <taxon>Pseudomonadati</taxon>
        <taxon>Bacteroidota</taxon>
        <taxon>Bacteroidia</taxon>
        <taxon>Bacteroidales</taxon>
        <taxon>Bacteroidaceae</taxon>
        <taxon>Bacteroides</taxon>
    </lineage>
</organism>
<keyword evidence="2" id="KW-1185">Reference proteome</keyword>
<comment type="caution">
    <text evidence="1">The sequence shown here is derived from an EMBL/GenBank/DDBJ whole genome shotgun (WGS) entry which is preliminary data.</text>
</comment>
<name>A0ABR7C845_9BACE</name>
<dbReference type="EMBL" id="JACOOE010000001">
    <property type="protein sequence ID" value="MBC5603970.1"/>
    <property type="molecule type" value="Genomic_DNA"/>
</dbReference>
<accession>A0ABR7C845</accession>
<sequence length="62" mass="7388">MIIDRNEYVEQLLTKCWNGKVKIVTGIRRSGKSFLLSTLFKNRLIFFEKYWRLLSQDCCAGR</sequence>
<dbReference type="Proteomes" id="UP000600600">
    <property type="component" value="Unassembled WGS sequence"/>
</dbReference>
<dbReference type="Gene3D" id="3.40.50.300">
    <property type="entry name" value="P-loop containing nucleotide triphosphate hydrolases"/>
    <property type="match status" value="1"/>
</dbReference>